<dbReference type="GO" id="GO:0140359">
    <property type="term" value="F:ABC-type transporter activity"/>
    <property type="evidence" value="ECO:0007669"/>
    <property type="project" value="InterPro"/>
</dbReference>
<feature type="signal peptide" evidence="2">
    <location>
        <begin position="1"/>
        <end position="21"/>
    </location>
</feature>
<feature type="transmembrane region" description="Helical" evidence="1">
    <location>
        <begin position="227"/>
        <end position="245"/>
    </location>
</feature>
<sequence>MLRNRVALAAGLLTFALLVTAAWVSHEQRETLASTRAHYQALVDDQFDAQPDRHPHRMVHYGHFVFRPLPALAFFDPGVDAFTGNMLFVEGHRQNSTVFAEARQSSLLLRFGQLTPAFVLQTLVPLLLLFLGFASVARERERGNLRLMLAQGVAPASLLLGKWLALAGAAAMVALPAVLVLALGVAVGTASSLAVTTLVLVYGLYLAVWVGLAVLVSTWAGSSRNALLLLVGLWIASVMMLPRTAPVLAQAGNPLPTRIEMDIAVHRDALAVGDSHNPDDPYYADFKRKVLERHGVARIEDLPVNYAGLVSAEGERLTSEIYDRHAAHGFAIERAQSAQVAGFAWLSPVIAVRQASMALAGTDLVAYQGFLVEAERYRYRLIQELNRMHAEEVEYENDRNHRISHENWKTLPEFHPEPSSGGDPTRAVRAFAVLAMWSVLLAGLLAWRGRRLGVL</sequence>
<dbReference type="AlphaFoldDB" id="A0A514BWI3"/>
<feature type="chain" id="PRO_5021731632" evidence="2">
    <location>
        <begin position="22"/>
        <end position="455"/>
    </location>
</feature>
<proteinExistence type="predicted"/>
<evidence type="ECO:0000313" key="3">
    <source>
        <dbReference type="EMBL" id="QDH71768.1"/>
    </source>
</evidence>
<dbReference type="Proteomes" id="UP000317199">
    <property type="component" value="Chromosome"/>
</dbReference>
<dbReference type="EMBL" id="CP041242">
    <property type="protein sequence ID" value="QDH71768.1"/>
    <property type="molecule type" value="Genomic_DNA"/>
</dbReference>
<keyword evidence="1" id="KW-0472">Membrane</keyword>
<name>A0A514BWI3_9GAMM</name>
<reference evidence="3 4" key="1">
    <citation type="submission" date="2019-06" db="EMBL/GenBank/DDBJ databases">
        <title>Lysobacter alkalisoli sp. nov. isolated from saline-alkali soil.</title>
        <authorList>
            <person name="Sun J.-Q."/>
            <person name="Xu L."/>
        </authorList>
    </citation>
    <scope>NUCLEOTIDE SEQUENCE [LARGE SCALE GENOMIC DNA]</scope>
    <source>
        <strain evidence="3 4">SJ-36</strain>
    </source>
</reference>
<feature type="transmembrane region" description="Helical" evidence="1">
    <location>
        <begin position="427"/>
        <end position="447"/>
    </location>
</feature>
<feature type="transmembrane region" description="Helical" evidence="1">
    <location>
        <begin position="193"/>
        <end position="215"/>
    </location>
</feature>
<dbReference type="InterPro" id="IPR021913">
    <property type="entry name" value="DUF3526"/>
</dbReference>
<gene>
    <name evidence="3" type="ORF">FKV23_07150</name>
</gene>
<keyword evidence="1" id="KW-0812">Transmembrane</keyword>
<dbReference type="PANTHER" id="PTHR43471">
    <property type="entry name" value="ABC TRANSPORTER PERMEASE"/>
    <property type="match status" value="1"/>
</dbReference>
<feature type="transmembrane region" description="Helical" evidence="1">
    <location>
        <begin position="158"/>
        <end position="187"/>
    </location>
</feature>
<dbReference type="Pfam" id="PF12679">
    <property type="entry name" value="ABC2_membrane_2"/>
    <property type="match status" value="1"/>
</dbReference>
<feature type="transmembrane region" description="Helical" evidence="1">
    <location>
        <begin position="118"/>
        <end position="137"/>
    </location>
</feature>
<dbReference type="OrthoDB" id="184009at2"/>
<dbReference type="PANTHER" id="PTHR43471:SF1">
    <property type="entry name" value="ABC TRANSPORTER PERMEASE PROTEIN NOSY-RELATED"/>
    <property type="match status" value="1"/>
</dbReference>
<dbReference type="Pfam" id="PF12040">
    <property type="entry name" value="DUF3526"/>
    <property type="match status" value="1"/>
</dbReference>
<accession>A0A514BWI3</accession>
<evidence type="ECO:0000256" key="2">
    <source>
        <dbReference type="SAM" id="SignalP"/>
    </source>
</evidence>
<keyword evidence="4" id="KW-1185">Reference proteome</keyword>
<protein>
    <submittedName>
        <fullName evidence="3">DUF3526 domain-containing protein</fullName>
    </submittedName>
</protein>
<dbReference type="KEGG" id="lyj:FKV23_07150"/>
<keyword evidence="2" id="KW-0732">Signal</keyword>
<organism evidence="3 4">
    <name type="scientific">Marilutibacter alkalisoli</name>
    <dbReference type="NCBI Taxonomy" id="2591633"/>
    <lineage>
        <taxon>Bacteria</taxon>
        <taxon>Pseudomonadati</taxon>
        <taxon>Pseudomonadota</taxon>
        <taxon>Gammaproteobacteria</taxon>
        <taxon>Lysobacterales</taxon>
        <taxon>Lysobacteraceae</taxon>
        <taxon>Marilutibacter</taxon>
    </lineage>
</organism>
<evidence type="ECO:0000313" key="4">
    <source>
        <dbReference type="Proteomes" id="UP000317199"/>
    </source>
</evidence>
<evidence type="ECO:0000256" key="1">
    <source>
        <dbReference type="SAM" id="Phobius"/>
    </source>
</evidence>
<dbReference type="GO" id="GO:0005886">
    <property type="term" value="C:plasma membrane"/>
    <property type="evidence" value="ECO:0007669"/>
    <property type="project" value="UniProtKB-SubCell"/>
</dbReference>
<keyword evidence="1" id="KW-1133">Transmembrane helix</keyword>